<reference evidence="3 4" key="1">
    <citation type="submission" date="2023-04" db="EMBL/GenBank/DDBJ databases">
        <title>A novel bacteria isolated from coastal sediment.</title>
        <authorList>
            <person name="Liu X.-J."/>
            <person name="Du Z.-J."/>
        </authorList>
    </citation>
    <scope>NUCLEOTIDE SEQUENCE [LARGE SCALE GENOMIC DNA]</scope>
    <source>
        <strain evidence="3 4">SDUM461003</strain>
    </source>
</reference>
<dbReference type="InterPro" id="IPR013424">
    <property type="entry name" value="Ice-binding_C"/>
</dbReference>
<accession>A0ABU1AQD9</accession>
<dbReference type="RefSeq" id="WP_308948438.1">
    <property type="nucleotide sequence ID" value="NZ_JARXHW010000003.1"/>
</dbReference>
<dbReference type="EMBL" id="JARXHW010000003">
    <property type="protein sequence ID" value="MDQ8206382.1"/>
    <property type="molecule type" value="Genomic_DNA"/>
</dbReference>
<proteinExistence type="predicted"/>
<feature type="signal peptide" evidence="2">
    <location>
        <begin position="1"/>
        <end position="21"/>
    </location>
</feature>
<protein>
    <submittedName>
        <fullName evidence="3">PEP-CTERM sorting domain-containing protein</fullName>
    </submittedName>
</protein>
<dbReference type="NCBIfam" id="TIGR02595">
    <property type="entry name" value="PEP_CTERM"/>
    <property type="match status" value="1"/>
</dbReference>
<evidence type="ECO:0000313" key="4">
    <source>
        <dbReference type="Proteomes" id="UP001225316"/>
    </source>
</evidence>
<sequence>MKNVTLVCAFTFAAVVGSVSAIDINIHITDFKTASENSSSLGDLSGGTSTTATQTYTLTNLDFTSIGGTASETINFSVDLSGTSGGSASTVGYKTWGDAFVGGSNTEVGEVLTATLGTITSSFTGGTVAFAGFTNAFIEALITGEEASVGHAGGMLTVLGTADNEANQAIPLSPWVSMAPTVGSMNIGGYDLRLTAVPEPASASLLLGIACVSGVLFRRCRR</sequence>
<keyword evidence="1" id="KW-0812">Transmembrane</keyword>
<keyword evidence="4" id="KW-1185">Reference proteome</keyword>
<organism evidence="3 4">
    <name type="scientific">Thalassobacterium maritimum</name>
    <dbReference type="NCBI Taxonomy" id="3041265"/>
    <lineage>
        <taxon>Bacteria</taxon>
        <taxon>Pseudomonadati</taxon>
        <taxon>Verrucomicrobiota</taxon>
        <taxon>Opitutia</taxon>
        <taxon>Puniceicoccales</taxon>
        <taxon>Coraliomargaritaceae</taxon>
        <taxon>Thalassobacterium</taxon>
    </lineage>
</organism>
<keyword evidence="2" id="KW-0732">Signal</keyword>
<name>A0ABU1AQD9_9BACT</name>
<evidence type="ECO:0000256" key="2">
    <source>
        <dbReference type="SAM" id="SignalP"/>
    </source>
</evidence>
<gene>
    <name evidence="3" type="ORF">QEH52_02600</name>
</gene>
<keyword evidence="1" id="KW-0472">Membrane</keyword>
<dbReference type="Proteomes" id="UP001225316">
    <property type="component" value="Unassembled WGS sequence"/>
</dbReference>
<feature type="transmembrane region" description="Helical" evidence="1">
    <location>
        <begin position="200"/>
        <end position="217"/>
    </location>
</feature>
<keyword evidence="1" id="KW-1133">Transmembrane helix</keyword>
<feature type="chain" id="PRO_5046235149" evidence="2">
    <location>
        <begin position="22"/>
        <end position="222"/>
    </location>
</feature>
<comment type="caution">
    <text evidence="3">The sequence shown here is derived from an EMBL/GenBank/DDBJ whole genome shotgun (WGS) entry which is preliminary data.</text>
</comment>
<evidence type="ECO:0000313" key="3">
    <source>
        <dbReference type="EMBL" id="MDQ8206382.1"/>
    </source>
</evidence>
<evidence type="ECO:0000256" key="1">
    <source>
        <dbReference type="SAM" id="Phobius"/>
    </source>
</evidence>